<dbReference type="EMBL" id="RWGY01000009">
    <property type="protein sequence ID" value="TVU34475.1"/>
    <property type="molecule type" value="Genomic_DNA"/>
</dbReference>
<evidence type="ECO:0000313" key="2">
    <source>
        <dbReference type="Proteomes" id="UP000324897"/>
    </source>
</evidence>
<gene>
    <name evidence="1" type="ORF">EJB05_16310</name>
</gene>
<proteinExistence type="predicted"/>
<feature type="non-terminal residue" evidence="1">
    <location>
        <position position="1"/>
    </location>
</feature>
<protein>
    <submittedName>
        <fullName evidence="1">Uncharacterized protein</fullName>
    </submittedName>
</protein>
<reference evidence="1 2" key="1">
    <citation type="journal article" date="2019" name="Sci. Rep.">
        <title>A high-quality genome of Eragrostis curvula grass provides insights into Poaceae evolution and supports new strategies to enhance forage quality.</title>
        <authorList>
            <person name="Carballo J."/>
            <person name="Santos B.A.C.M."/>
            <person name="Zappacosta D."/>
            <person name="Garbus I."/>
            <person name="Selva J.P."/>
            <person name="Gallo C.A."/>
            <person name="Diaz A."/>
            <person name="Albertini E."/>
            <person name="Caccamo M."/>
            <person name="Echenique V."/>
        </authorList>
    </citation>
    <scope>NUCLEOTIDE SEQUENCE [LARGE SCALE GENOMIC DNA]</scope>
    <source>
        <strain evidence="2">cv. Victoria</strain>
        <tissue evidence="1">Leaf</tissue>
    </source>
</reference>
<dbReference type="OrthoDB" id="694358at2759"/>
<evidence type="ECO:0000313" key="1">
    <source>
        <dbReference type="EMBL" id="TVU34475.1"/>
    </source>
</evidence>
<organism evidence="1 2">
    <name type="scientific">Eragrostis curvula</name>
    <name type="common">weeping love grass</name>
    <dbReference type="NCBI Taxonomy" id="38414"/>
    <lineage>
        <taxon>Eukaryota</taxon>
        <taxon>Viridiplantae</taxon>
        <taxon>Streptophyta</taxon>
        <taxon>Embryophyta</taxon>
        <taxon>Tracheophyta</taxon>
        <taxon>Spermatophyta</taxon>
        <taxon>Magnoliopsida</taxon>
        <taxon>Liliopsida</taxon>
        <taxon>Poales</taxon>
        <taxon>Poaceae</taxon>
        <taxon>PACMAD clade</taxon>
        <taxon>Chloridoideae</taxon>
        <taxon>Eragrostideae</taxon>
        <taxon>Eragrostidinae</taxon>
        <taxon>Eragrostis</taxon>
    </lineage>
</organism>
<sequence>MTDSNGPGGFRGDCCVKTIFFPVKTLSLDWFRWLWGRAVASSPTFRRRFRSLKPPPLLGLFFQNDSADQGLNIHGLPAFVPARRRDRDLTAAVRGGDFFLTSLQDLIVENLSWYIVDCCRGCVLLMNGDLASFVVFNPLTRRCEDAFHIWPEDAFHDYRGYCRQLDARLVVSREDPTSFRVVILSHDKSRVRATVYSSDTWEWSVLPWVDVPATSSDYDNRWIQTDGVASKQVGSCTGLIRIGGI</sequence>
<keyword evidence="2" id="KW-1185">Reference proteome</keyword>
<name>A0A5J9VET4_9POAL</name>
<dbReference type="PANTHER" id="PTHR33207">
    <property type="entry name" value="F-BOX DOMAIN CONTAINING PROTEIN-RELATED"/>
    <property type="match status" value="1"/>
</dbReference>
<accession>A0A5J9VET4</accession>
<dbReference type="AlphaFoldDB" id="A0A5J9VET4"/>
<dbReference type="Proteomes" id="UP000324897">
    <property type="component" value="Unassembled WGS sequence"/>
</dbReference>
<dbReference type="Gramene" id="TVU34475">
    <property type="protein sequence ID" value="TVU34475"/>
    <property type="gene ID" value="EJB05_16310"/>
</dbReference>
<comment type="caution">
    <text evidence="1">The sequence shown here is derived from an EMBL/GenBank/DDBJ whole genome shotgun (WGS) entry which is preliminary data.</text>
</comment>